<feature type="compositionally biased region" description="Basic and acidic residues" evidence="1">
    <location>
        <begin position="438"/>
        <end position="449"/>
    </location>
</feature>
<dbReference type="PROSITE" id="PS50943">
    <property type="entry name" value="HTH_CROC1"/>
    <property type="match status" value="1"/>
</dbReference>
<reference evidence="3 4" key="2">
    <citation type="submission" date="2013-09" db="EMBL/GenBank/DDBJ databases">
        <title>Whole genome comparison of six Crocosphaera watsonii strains with differing phenotypes.</title>
        <authorList>
            <person name="Bench S.R."/>
            <person name="Heller P."/>
            <person name="Frank I."/>
            <person name="Arciniega M."/>
            <person name="Shilova I.N."/>
            <person name="Zehr J.P."/>
        </authorList>
    </citation>
    <scope>NUCLEOTIDE SEQUENCE [LARGE SCALE GENOMIC DNA]</scope>
    <source>
        <strain evidence="3 4">WH 0005</strain>
    </source>
</reference>
<organism evidence="3 4">
    <name type="scientific">Crocosphaera watsonii WH 0005</name>
    <dbReference type="NCBI Taxonomy" id="423472"/>
    <lineage>
        <taxon>Bacteria</taxon>
        <taxon>Bacillati</taxon>
        <taxon>Cyanobacteriota</taxon>
        <taxon>Cyanophyceae</taxon>
        <taxon>Oscillatoriophycideae</taxon>
        <taxon>Chroococcales</taxon>
        <taxon>Aphanothecaceae</taxon>
        <taxon>Crocosphaera</taxon>
    </lineage>
</organism>
<dbReference type="CDD" id="cd00093">
    <property type="entry name" value="HTH_XRE"/>
    <property type="match status" value="1"/>
</dbReference>
<feature type="domain" description="HTH cro/C1-type" evidence="2">
    <location>
        <begin position="439"/>
        <end position="472"/>
    </location>
</feature>
<sequence length="492" mass="56870">MTPSSRKLINDQVDTSCLNQGVNNNLGIDYQQQVDKSSTESRLCQDKFYEECPSCAITDAVFTAGVKGMDFWIVNETSLTGSKDFSAGRVELQIRDRFDLTDFAEITYQAKEVIATQFGEPTLKLHYALAAIAFRQPDAWNQKIKVSVSKLLTDFGEDSKKRQYIPKAERNKGEPPTRYLPKEEKLRQLAHHCYLLKRLEVWVREWRVRSKGIFTVERSNLWDIFGITEVIQKELYGNDTLIDIEITFRPGLWFEKFAGNDYLREFGYLTSEALKLDPYREKMALRLAYFALFALQQHKNGRYQIVTLLKRIGYEQEIEEAKTNRVTALHLKRSFDRATNTLGNFQYPYKFDYDPDVPEWVDPDKKIKKPQGWFEIWLQLHGTLSQPEVLPKRKPEPSKTETPTQTPVEAKQPPPPNKKSKSVKSNIKPSSSQPFGQRVREARLSKGESLRSMAKELNISPSRLSQIENDRYPHKLQPSLIAEILAYVGLKD</sequence>
<feature type="region of interest" description="Disordered" evidence="1">
    <location>
        <begin position="387"/>
        <end position="449"/>
    </location>
</feature>
<evidence type="ECO:0000313" key="3">
    <source>
        <dbReference type="EMBL" id="CCQ53783.1"/>
    </source>
</evidence>
<proteinExistence type="predicted"/>
<accession>T2IL74</accession>
<dbReference type="SUPFAM" id="SSF47413">
    <property type="entry name" value="lambda repressor-like DNA-binding domains"/>
    <property type="match status" value="1"/>
</dbReference>
<protein>
    <submittedName>
        <fullName evidence="3">Ferredoxin</fullName>
    </submittedName>
</protein>
<dbReference type="RefSeq" id="WP_021832198.1">
    <property type="nucleotide sequence ID" value="NZ_CAQL01000032.1"/>
</dbReference>
<dbReference type="InterPro" id="IPR010982">
    <property type="entry name" value="Lambda_DNA-bd_dom_sf"/>
</dbReference>
<evidence type="ECO:0000313" key="4">
    <source>
        <dbReference type="Proteomes" id="UP000017981"/>
    </source>
</evidence>
<dbReference type="AlphaFoldDB" id="T2IL74"/>
<dbReference type="Gene3D" id="1.10.260.40">
    <property type="entry name" value="lambda repressor-like DNA-binding domains"/>
    <property type="match status" value="1"/>
</dbReference>
<gene>
    <name evidence="3" type="ORF">CWATWH0005_1265</name>
</gene>
<evidence type="ECO:0000259" key="2">
    <source>
        <dbReference type="PROSITE" id="PS50943"/>
    </source>
</evidence>
<comment type="caution">
    <text evidence="3">The sequence shown here is derived from an EMBL/GenBank/DDBJ whole genome shotgun (WGS) entry which is preliminary data.</text>
</comment>
<reference evidence="3 4" key="1">
    <citation type="submission" date="2013-01" db="EMBL/GenBank/DDBJ databases">
        <authorList>
            <person name="Bench S."/>
        </authorList>
    </citation>
    <scope>NUCLEOTIDE SEQUENCE [LARGE SCALE GENOMIC DNA]</scope>
    <source>
        <strain evidence="3 4">WH 0005</strain>
    </source>
</reference>
<feature type="compositionally biased region" description="Basic and acidic residues" evidence="1">
    <location>
        <begin position="390"/>
        <end position="399"/>
    </location>
</feature>
<dbReference type="InterPro" id="IPR001387">
    <property type="entry name" value="Cro/C1-type_HTH"/>
</dbReference>
<dbReference type="GO" id="GO:0003677">
    <property type="term" value="F:DNA binding"/>
    <property type="evidence" value="ECO:0007669"/>
    <property type="project" value="InterPro"/>
</dbReference>
<dbReference type="Pfam" id="PF01381">
    <property type="entry name" value="HTH_3"/>
    <property type="match status" value="1"/>
</dbReference>
<name>T2IL74_CROWT</name>
<dbReference type="EMBL" id="CAQL01000032">
    <property type="protein sequence ID" value="CCQ53783.1"/>
    <property type="molecule type" value="Genomic_DNA"/>
</dbReference>
<dbReference type="Proteomes" id="UP000017981">
    <property type="component" value="Unassembled WGS sequence"/>
</dbReference>
<feature type="compositionally biased region" description="Low complexity" evidence="1">
    <location>
        <begin position="423"/>
        <end position="433"/>
    </location>
</feature>
<evidence type="ECO:0000256" key="1">
    <source>
        <dbReference type="SAM" id="MobiDB-lite"/>
    </source>
</evidence>